<evidence type="ECO:0000313" key="3">
    <source>
        <dbReference type="EMBL" id="SOH94989.1"/>
    </source>
</evidence>
<gene>
    <name evidence="3" type="ORF">SAMN06273572_10710</name>
</gene>
<name>A0A2C9CX18_9RHOB</name>
<dbReference type="InterPro" id="IPR000794">
    <property type="entry name" value="Beta-ketoacyl_synthase"/>
</dbReference>
<keyword evidence="4" id="KW-1185">Reference proteome</keyword>
<reference evidence="4" key="1">
    <citation type="submission" date="2017-09" db="EMBL/GenBank/DDBJ databases">
        <authorList>
            <person name="Varghese N."/>
            <person name="Submissions S."/>
        </authorList>
    </citation>
    <scope>NUCLEOTIDE SEQUENCE [LARGE SCALE GENOMIC DNA]</scope>
    <source>
        <strain evidence="4">C7</strain>
    </source>
</reference>
<dbReference type="Gene3D" id="3.40.47.10">
    <property type="match status" value="1"/>
</dbReference>
<evidence type="ECO:0000256" key="1">
    <source>
        <dbReference type="ARBA" id="ARBA00022679"/>
    </source>
</evidence>
<keyword evidence="1" id="KW-0808">Transferase</keyword>
<dbReference type="InterPro" id="IPR014030">
    <property type="entry name" value="Ketoacyl_synth_N"/>
</dbReference>
<dbReference type="GO" id="GO:0004315">
    <property type="term" value="F:3-oxoacyl-[acyl-carrier-protein] synthase activity"/>
    <property type="evidence" value="ECO:0007669"/>
    <property type="project" value="TreeGrafter"/>
</dbReference>
<dbReference type="PANTHER" id="PTHR11712:SF336">
    <property type="entry name" value="3-OXOACYL-[ACYL-CARRIER-PROTEIN] SYNTHASE, MITOCHONDRIAL"/>
    <property type="match status" value="1"/>
</dbReference>
<dbReference type="InterPro" id="IPR016039">
    <property type="entry name" value="Thiolase-like"/>
</dbReference>
<evidence type="ECO:0000313" key="4">
    <source>
        <dbReference type="Proteomes" id="UP000220034"/>
    </source>
</evidence>
<dbReference type="AlphaFoldDB" id="A0A2C9CX18"/>
<evidence type="ECO:0000259" key="2">
    <source>
        <dbReference type="Pfam" id="PF00109"/>
    </source>
</evidence>
<sequence length="331" mass="34663">MTDAIVISGLSHIGPDTPTPPATFSRLSFETRETLGKKGTRNMDRLTALAIGGMADLMPTMGIDRETPRDDVGIVVGTAQGSIDSIVRFTYETLAYDRPDFVNPALFPNTVMNCAAGQAAIWYRLRGPNTTISCHEMSFLAALEYSHIQLRRGGAQMLLAGGVEEHSEVGEAAATLIAGQAGTEPRFAECSTFVALETAAQAQAQGRTALAEVLGVRIAFDPDAGSADALTDLIAEVLDGAGVTADAVDASVMSACWPDQRALEREAIARTLGPDAAPMATFDVYGNGGSGHNALQLRQLLAALSSGGIGLLVAQERHGNIAALLIRKGPK</sequence>
<dbReference type="GO" id="GO:0005829">
    <property type="term" value="C:cytosol"/>
    <property type="evidence" value="ECO:0007669"/>
    <property type="project" value="TreeGrafter"/>
</dbReference>
<dbReference type="GO" id="GO:0006633">
    <property type="term" value="P:fatty acid biosynthetic process"/>
    <property type="evidence" value="ECO:0007669"/>
    <property type="project" value="TreeGrafter"/>
</dbReference>
<dbReference type="SUPFAM" id="SSF53901">
    <property type="entry name" value="Thiolase-like"/>
    <property type="match status" value="2"/>
</dbReference>
<dbReference type="Proteomes" id="UP000220034">
    <property type="component" value="Unassembled WGS sequence"/>
</dbReference>
<dbReference type="EMBL" id="OCTN01000007">
    <property type="protein sequence ID" value="SOH94989.1"/>
    <property type="molecule type" value="Genomic_DNA"/>
</dbReference>
<accession>A0A2C9CX18</accession>
<protein>
    <submittedName>
        <fullName evidence="3">3-oxoacyl-[acyl-carrier-protein] synthase II</fullName>
    </submittedName>
</protein>
<organism evidence="3 4">
    <name type="scientific">Pontivivens marinum</name>
    <dbReference type="NCBI Taxonomy" id="1690039"/>
    <lineage>
        <taxon>Bacteria</taxon>
        <taxon>Pseudomonadati</taxon>
        <taxon>Pseudomonadota</taxon>
        <taxon>Alphaproteobacteria</taxon>
        <taxon>Rhodobacterales</taxon>
        <taxon>Paracoccaceae</taxon>
        <taxon>Pontivivens</taxon>
    </lineage>
</organism>
<dbReference type="OrthoDB" id="7061549at2"/>
<dbReference type="RefSeq" id="WP_097931090.1">
    <property type="nucleotide sequence ID" value="NZ_OCTN01000007.1"/>
</dbReference>
<feature type="domain" description="Beta-ketoacyl synthase-like N-terminal" evidence="2">
    <location>
        <begin position="18"/>
        <end position="173"/>
    </location>
</feature>
<dbReference type="PANTHER" id="PTHR11712">
    <property type="entry name" value="POLYKETIDE SYNTHASE-RELATED"/>
    <property type="match status" value="1"/>
</dbReference>
<dbReference type="Pfam" id="PF00109">
    <property type="entry name" value="ketoacyl-synt"/>
    <property type="match status" value="1"/>
</dbReference>
<proteinExistence type="predicted"/>